<organism evidence="1 2">
    <name type="scientific">Lentzea cavernae</name>
    <dbReference type="NCBI Taxonomy" id="2020703"/>
    <lineage>
        <taxon>Bacteria</taxon>
        <taxon>Bacillati</taxon>
        <taxon>Actinomycetota</taxon>
        <taxon>Actinomycetes</taxon>
        <taxon>Pseudonocardiales</taxon>
        <taxon>Pseudonocardiaceae</taxon>
        <taxon>Lentzea</taxon>
    </lineage>
</organism>
<dbReference type="RefSeq" id="WP_191304475.1">
    <property type="nucleotide sequence ID" value="NZ_BNAR01000018.1"/>
</dbReference>
<protein>
    <submittedName>
        <fullName evidence="1">Uncharacterized protein</fullName>
    </submittedName>
</protein>
<dbReference type="EMBL" id="BNAR01000018">
    <property type="protein sequence ID" value="GHH57922.1"/>
    <property type="molecule type" value="Genomic_DNA"/>
</dbReference>
<evidence type="ECO:0000313" key="2">
    <source>
        <dbReference type="Proteomes" id="UP000605568"/>
    </source>
</evidence>
<name>A0ABQ3MT53_9PSEU</name>
<proteinExistence type="predicted"/>
<gene>
    <name evidence="1" type="ORF">GCM10017774_78460</name>
</gene>
<comment type="caution">
    <text evidence="1">The sequence shown here is derived from an EMBL/GenBank/DDBJ whole genome shotgun (WGS) entry which is preliminary data.</text>
</comment>
<reference evidence="2" key="1">
    <citation type="journal article" date="2019" name="Int. J. Syst. Evol. Microbiol.">
        <title>The Global Catalogue of Microorganisms (GCM) 10K type strain sequencing project: providing services to taxonomists for standard genome sequencing and annotation.</title>
        <authorList>
            <consortium name="The Broad Institute Genomics Platform"/>
            <consortium name="The Broad Institute Genome Sequencing Center for Infectious Disease"/>
            <person name="Wu L."/>
            <person name="Ma J."/>
        </authorList>
    </citation>
    <scope>NUCLEOTIDE SEQUENCE [LARGE SCALE GENOMIC DNA]</scope>
    <source>
        <strain evidence="2">CGMCC 4.7367</strain>
    </source>
</reference>
<dbReference type="Proteomes" id="UP000605568">
    <property type="component" value="Unassembled WGS sequence"/>
</dbReference>
<keyword evidence="2" id="KW-1185">Reference proteome</keyword>
<accession>A0ABQ3MT53</accession>
<evidence type="ECO:0000313" key="1">
    <source>
        <dbReference type="EMBL" id="GHH57922.1"/>
    </source>
</evidence>
<sequence>MPTDPEIPFRELVDCRDARGNPIKVGAGATRGGEVVLLYPSGHVPILNTQQATELVTKLRTVIQDAAQRDA</sequence>